<evidence type="ECO:0000256" key="1">
    <source>
        <dbReference type="ARBA" id="ARBA00023015"/>
    </source>
</evidence>
<accession>A0AAW5K9X1</accession>
<dbReference type="SUPFAM" id="SSF46785">
    <property type="entry name" value="Winged helix' DNA-binding domain"/>
    <property type="match status" value="1"/>
</dbReference>
<evidence type="ECO:0000259" key="4">
    <source>
        <dbReference type="PROSITE" id="PS50949"/>
    </source>
</evidence>
<dbReference type="Gene3D" id="1.10.10.10">
    <property type="entry name" value="Winged helix-like DNA-binding domain superfamily/Winged helix DNA-binding domain"/>
    <property type="match status" value="1"/>
</dbReference>
<dbReference type="PANTHER" id="PTHR43537">
    <property type="entry name" value="TRANSCRIPTIONAL REGULATOR, GNTR FAMILY"/>
    <property type="match status" value="1"/>
</dbReference>
<dbReference type="PANTHER" id="PTHR43537:SF5">
    <property type="entry name" value="UXU OPERON TRANSCRIPTIONAL REGULATOR"/>
    <property type="match status" value="1"/>
</dbReference>
<dbReference type="GO" id="GO:0003677">
    <property type="term" value="F:DNA binding"/>
    <property type="evidence" value="ECO:0007669"/>
    <property type="project" value="UniProtKB-KW"/>
</dbReference>
<keyword evidence="3" id="KW-0804">Transcription</keyword>
<organism evidence="5 6">
    <name type="scientific">Cloacibacillus evryensis</name>
    <dbReference type="NCBI Taxonomy" id="508460"/>
    <lineage>
        <taxon>Bacteria</taxon>
        <taxon>Thermotogati</taxon>
        <taxon>Synergistota</taxon>
        <taxon>Synergistia</taxon>
        <taxon>Synergistales</taxon>
        <taxon>Synergistaceae</taxon>
        <taxon>Cloacibacillus</taxon>
    </lineage>
</organism>
<dbReference type="InterPro" id="IPR036390">
    <property type="entry name" value="WH_DNA-bd_sf"/>
</dbReference>
<dbReference type="InterPro" id="IPR036388">
    <property type="entry name" value="WH-like_DNA-bd_sf"/>
</dbReference>
<dbReference type="PROSITE" id="PS50949">
    <property type="entry name" value="HTH_GNTR"/>
    <property type="match status" value="1"/>
</dbReference>
<dbReference type="EMBL" id="JANFYT010000026">
    <property type="protein sequence ID" value="MCQ4815092.1"/>
    <property type="molecule type" value="Genomic_DNA"/>
</dbReference>
<comment type="caution">
    <text evidence="5">The sequence shown here is derived from an EMBL/GenBank/DDBJ whole genome shotgun (WGS) entry which is preliminary data.</text>
</comment>
<keyword evidence="1" id="KW-0805">Transcription regulation</keyword>
<dbReference type="SUPFAM" id="SSF48008">
    <property type="entry name" value="GntR ligand-binding domain-like"/>
    <property type="match status" value="1"/>
</dbReference>
<dbReference type="Pfam" id="PF07729">
    <property type="entry name" value="FCD"/>
    <property type="match status" value="1"/>
</dbReference>
<dbReference type="CDD" id="cd07377">
    <property type="entry name" value="WHTH_GntR"/>
    <property type="match status" value="1"/>
</dbReference>
<keyword evidence="6" id="KW-1185">Reference proteome</keyword>
<dbReference type="Pfam" id="PF00392">
    <property type="entry name" value="GntR"/>
    <property type="match status" value="1"/>
</dbReference>
<feature type="domain" description="HTH gntR-type" evidence="4">
    <location>
        <begin position="21"/>
        <end position="88"/>
    </location>
</feature>
<dbReference type="GO" id="GO:0003700">
    <property type="term" value="F:DNA-binding transcription factor activity"/>
    <property type="evidence" value="ECO:0007669"/>
    <property type="project" value="InterPro"/>
</dbReference>
<evidence type="ECO:0000313" key="5">
    <source>
        <dbReference type="EMBL" id="MCQ4815092.1"/>
    </source>
</evidence>
<evidence type="ECO:0000313" key="6">
    <source>
        <dbReference type="Proteomes" id="UP001205919"/>
    </source>
</evidence>
<reference evidence="5 6" key="1">
    <citation type="submission" date="2022-06" db="EMBL/GenBank/DDBJ databases">
        <title>Isolation of gut microbiota from human fecal samples.</title>
        <authorList>
            <person name="Pamer E.G."/>
            <person name="Barat B."/>
            <person name="Waligurski E."/>
            <person name="Medina S."/>
            <person name="Paddock L."/>
            <person name="Mostad J."/>
        </authorList>
    </citation>
    <scope>NUCLEOTIDE SEQUENCE [LARGE SCALE GENOMIC DNA]</scope>
    <source>
        <strain evidence="5 6">DFI.9.90</strain>
    </source>
</reference>
<dbReference type="SMART" id="SM00345">
    <property type="entry name" value="HTH_GNTR"/>
    <property type="match status" value="1"/>
</dbReference>
<name>A0AAW5K9X1_9BACT</name>
<sequence>MNANNPFSSLSQYAPSAAFNTSVETLVVQTLRSAITQGAFYPGQEIDEAAIAESLQISKMPVRQAIAALEVEGLVTKVPRKKVYVTSLDKHDIEEIYTTRIALEEVAIRAAVKKACERDYELLERNLAIPLSQMDGYVGFLEVDKEFHSLLYAPSGWHRVMKYLQQLRNNTAMYRILREPLPPEKLQLSLYEHRAICDAYKAKDEEKTAKLLREHTIRTVPSLNDINHANEVATQKQQ</sequence>
<proteinExistence type="predicted"/>
<dbReference type="AlphaFoldDB" id="A0AAW5K9X1"/>
<dbReference type="RefSeq" id="WP_008710378.1">
    <property type="nucleotide sequence ID" value="NZ_CABKQM010000006.1"/>
</dbReference>
<dbReference type="InterPro" id="IPR011711">
    <property type="entry name" value="GntR_C"/>
</dbReference>
<gene>
    <name evidence="5" type="ORF">NE630_11685</name>
</gene>
<dbReference type="Proteomes" id="UP001205919">
    <property type="component" value="Unassembled WGS sequence"/>
</dbReference>
<dbReference type="InterPro" id="IPR008920">
    <property type="entry name" value="TF_FadR/GntR_C"/>
</dbReference>
<dbReference type="Gene3D" id="1.20.120.530">
    <property type="entry name" value="GntR ligand-binding domain-like"/>
    <property type="match status" value="1"/>
</dbReference>
<keyword evidence="2" id="KW-0238">DNA-binding</keyword>
<dbReference type="SMART" id="SM00895">
    <property type="entry name" value="FCD"/>
    <property type="match status" value="1"/>
</dbReference>
<protein>
    <submittedName>
        <fullName evidence="5">GntR family transcriptional regulator</fullName>
    </submittedName>
</protein>
<dbReference type="InterPro" id="IPR000524">
    <property type="entry name" value="Tscrpt_reg_HTH_GntR"/>
</dbReference>
<evidence type="ECO:0000256" key="3">
    <source>
        <dbReference type="ARBA" id="ARBA00023163"/>
    </source>
</evidence>
<evidence type="ECO:0000256" key="2">
    <source>
        <dbReference type="ARBA" id="ARBA00023125"/>
    </source>
</evidence>